<evidence type="ECO:0000313" key="2">
    <source>
        <dbReference type="EMBL" id="ETA81767.1"/>
    </source>
</evidence>
<dbReference type="EMBL" id="AXUN02000068">
    <property type="protein sequence ID" value="ETA81767.1"/>
    <property type="molecule type" value="Genomic_DNA"/>
</dbReference>
<dbReference type="AlphaFoldDB" id="V7IA81"/>
<keyword evidence="1" id="KW-1133">Transmembrane helix</keyword>
<dbReference type="Proteomes" id="UP000017747">
    <property type="component" value="Unassembled WGS sequence"/>
</dbReference>
<keyword evidence="1" id="KW-0472">Membrane</keyword>
<evidence type="ECO:0000313" key="3">
    <source>
        <dbReference type="Proteomes" id="UP000017747"/>
    </source>
</evidence>
<reference evidence="2 3" key="1">
    <citation type="journal article" date="2014" name="Genome Announc.">
        <title>Genome Sequence of Youngiibacter fragilis, the Type Strain of the Genus Youngiibacter.</title>
        <authorList>
            <person name="Wawrik C.B."/>
            <person name="Callaghan A.V."/>
            <person name="Stamps B.W."/>
            <person name="Wawrik B."/>
        </authorList>
    </citation>
    <scope>NUCLEOTIDE SEQUENCE [LARGE SCALE GENOMIC DNA]</scope>
    <source>
        <strain evidence="2 3">232.1</strain>
    </source>
</reference>
<feature type="transmembrane region" description="Helical" evidence="1">
    <location>
        <begin position="7"/>
        <end position="28"/>
    </location>
</feature>
<keyword evidence="1" id="KW-0812">Transmembrane</keyword>
<organism evidence="2 3">
    <name type="scientific">Youngiibacter fragilis 232.1</name>
    <dbReference type="NCBI Taxonomy" id="994573"/>
    <lineage>
        <taxon>Bacteria</taxon>
        <taxon>Bacillati</taxon>
        <taxon>Bacillota</taxon>
        <taxon>Clostridia</taxon>
        <taxon>Eubacteriales</taxon>
        <taxon>Clostridiaceae</taxon>
        <taxon>Youngiibacter</taxon>
    </lineage>
</organism>
<dbReference type="STRING" id="994573.T472_0205055"/>
<proteinExistence type="predicted"/>
<evidence type="ECO:0000256" key="1">
    <source>
        <dbReference type="SAM" id="Phobius"/>
    </source>
</evidence>
<sequence>MKNRNKIIRYITIVIAIAMVASVVASLVY</sequence>
<keyword evidence="3" id="KW-1185">Reference proteome</keyword>
<protein>
    <submittedName>
        <fullName evidence="2">Uncharacterized protein</fullName>
    </submittedName>
</protein>
<comment type="caution">
    <text evidence="2">The sequence shown here is derived from an EMBL/GenBank/DDBJ whole genome shotgun (WGS) entry which is preliminary data.</text>
</comment>
<accession>V7IA81</accession>
<gene>
    <name evidence="2" type="ORF">T472_0205055</name>
</gene>
<name>V7IA81_9CLOT</name>